<evidence type="ECO:0000259" key="4">
    <source>
        <dbReference type="Pfam" id="PF06428"/>
    </source>
</evidence>
<dbReference type="PANTHER" id="PTHR14430:SF0">
    <property type="entry name" value="SEC2P DOMAIN-CONTAINING PROTEIN"/>
    <property type="match status" value="1"/>
</dbReference>
<comment type="caution">
    <text evidence="5">The sequence shown here is derived from an EMBL/GenBank/DDBJ whole genome shotgun (WGS) entry which is preliminary data.</text>
</comment>
<feature type="compositionally biased region" description="Basic and acidic residues" evidence="3">
    <location>
        <begin position="583"/>
        <end position="600"/>
    </location>
</feature>
<feature type="region of interest" description="Disordered" evidence="3">
    <location>
        <begin position="551"/>
        <end position="715"/>
    </location>
</feature>
<evidence type="ECO:0000256" key="2">
    <source>
        <dbReference type="SAM" id="Coils"/>
    </source>
</evidence>
<feature type="compositionally biased region" description="Polar residues" evidence="3">
    <location>
        <begin position="680"/>
        <end position="706"/>
    </location>
</feature>
<dbReference type="GO" id="GO:0070319">
    <property type="term" value="C:Golgi to plasma membrane transport vesicle"/>
    <property type="evidence" value="ECO:0007669"/>
    <property type="project" value="TreeGrafter"/>
</dbReference>
<name>A0AA43TPX1_9LECA</name>
<sequence length="715" mass="78933">MTMTSGLPSQSPQPNGIPSTLPDPRTPLTPPETSRSNSTSPHHPELSNEVAHLSNKLIHAINHQTDLDDTLSETRHQLETAQERAKYFERLHQEHRSMIDNHILVKWEDVENDVLRLRTNLAEERRMRVQVDKDKKAIEQELESLTTALFEEANQMVAATRKEAKKDKEGLERRNEQLQAQLNDAELLLASHQEQLAELKQAMQDMSHHRNELETLTNVSTAPSTPAPEMQDQTSKVLDAFHLSSNTPTLDDIPPAPPTNFTHLISPVLRTDVQAFDDFHALLDVSRRSGPPSRVTSGNYGAFNGLGLSNVGKSEQSQVASRMPSNGSTSSLAASNTYHSSPGTPNLAPSTNTSISSRDMPTSGAPLKETAFYKRVLTEDIEPTLRLDVAPGLSWLARRGVISSIIDGKLIIEPTPTNTKHYQPPCSLCGEQGRTERQARRHRFRTNESETAQRYPLCEYCLNRVRSTCDFLGFLRMVKDGYWRTDGPQAESLAWEESVRLRERMFWSRIGGGVVPAFLRLKAESPRTSSEQAKDAANPTGSQTSLISAEQKLEKPLESKQSSDSQPSQLPDQAIASDPQVGDTHEQFTRSKSPTHEKSITENTDAIPPHVHEITPVHGPAPQNLPQDSASSSPQVSDPPPSSRPPTLSRTTTRSRGSSRTEGSGRTINSIAKRAAVFERSSSNDSVSRQLHGTLQASLKSQSPNRGPSIPGAFD</sequence>
<feature type="region of interest" description="Disordered" evidence="3">
    <location>
        <begin position="313"/>
        <end position="364"/>
    </location>
</feature>
<feature type="compositionally biased region" description="Polar residues" evidence="3">
    <location>
        <begin position="1"/>
        <end position="17"/>
    </location>
</feature>
<keyword evidence="6" id="KW-1185">Reference proteome</keyword>
<dbReference type="Gene3D" id="6.10.140.910">
    <property type="match status" value="1"/>
</dbReference>
<dbReference type="Pfam" id="PF25555">
    <property type="entry name" value="RAB3A-like_C"/>
    <property type="match status" value="1"/>
</dbReference>
<gene>
    <name evidence="5" type="primary">SEC2</name>
    <name evidence="5" type="ORF">OHK93_006238</name>
</gene>
<feature type="domain" description="GDP/GTP exchange factor Sec2 N-terminal" evidence="4">
    <location>
        <begin position="64"/>
        <end position="207"/>
    </location>
</feature>
<dbReference type="Proteomes" id="UP001161017">
    <property type="component" value="Unassembled WGS sequence"/>
</dbReference>
<dbReference type="CDD" id="cd21044">
    <property type="entry name" value="Rab11BD_RAB3IP_like"/>
    <property type="match status" value="1"/>
</dbReference>
<dbReference type="PANTHER" id="PTHR14430">
    <property type="entry name" value="RABIN3-RELATED"/>
    <property type="match status" value="1"/>
</dbReference>
<protein>
    <submittedName>
        <fullName evidence="5">Rab guanine nucleotide exchange factor S2</fullName>
    </submittedName>
</protein>
<evidence type="ECO:0000256" key="1">
    <source>
        <dbReference type="ARBA" id="ARBA00023054"/>
    </source>
</evidence>
<feature type="region of interest" description="Disordered" evidence="3">
    <location>
        <begin position="526"/>
        <end position="545"/>
    </location>
</feature>
<dbReference type="InterPro" id="IPR009449">
    <property type="entry name" value="Sec2_N"/>
</dbReference>
<dbReference type="Pfam" id="PF06428">
    <property type="entry name" value="Sec2p"/>
    <property type="match status" value="1"/>
</dbReference>
<feature type="coiled-coil region" evidence="2">
    <location>
        <begin position="121"/>
        <end position="219"/>
    </location>
</feature>
<keyword evidence="1 2" id="KW-0175">Coiled coil</keyword>
<accession>A0AA43TPX1</accession>
<feature type="compositionally biased region" description="Polar residues" evidence="3">
    <location>
        <begin position="313"/>
        <end position="360"/>
    </location>
</feature>
<dbReference type="GO" id="GO:0051286">
    <property type="term" value="C:cell tip"/>
    <property type="evidence" value="ECO:0007669"/>
    <property type="project" value="TreeGrafter"/>
</dbReference>
<evidence type="ECO:0000313" key="5">
    <source>
        <dbReference type="EMBL" id="MDI1486976.1"/>
    </source>
</evidence>
<dbReference type="InterPro" id="IPR040351">
    <property type="entry name" value="RAB3IL/RAB3IP/Sec2"/>
</dbReference>
<feature type="region of interest" description="Disordered" evidence="3">
    <location>
        <begin position="1"/>
        <end position="47"/>
    </location>
</feature>
<dbReference type="AlphaFoldDB" id="A0AA43TPX1"/>
<evidence type="ECO:0000313" key="6">
    <source>
        <dbReference type="Proteomes" id="UP001161017"/>
    </source>
</evidence>
<feature type="compositionally biased region" description="Low complexity" evidence="3">
    <location>
        <begin position="562"/>
        <end position="573"/>
    </location>
</feature>
<proteinExistence type="predicted"/>
<feature type="compositionally biased region" description="Low complexity" evidence="3">
    <location>
        <begin position="645"/>
        <end position="667"/>
    </location>
</feature>
<reference evidence="5" key="1">
    <citation type="journal article" date="2023" name="Genome Biol. Evol.">
        <title>First Whole Genome Sequence and Flow Cytometry Genome Size Data for the Lichen-Forming Fungus Ramalina farinacea (Ascomycota).</title>
        <authorList>
            <person name="Llewellyn T."/>
            <person name="Mian S."/>
            <person name="Hill R."/>
            <person name="Leitch I.J."/>
            <person name="Gaya E."/>
        </authorList>
    </citation>
    <scope>NUCLEOTIDE SEQUENCE</scope>
    <source>
        <strain evidence="5">LIQ254RAFAR</strain>
    </source>
</reference>
<evidence type="ECO:0000256" key="3">
    <source>
        <dbReference type="SAM" id="MobiDB-lite"/>
    </source>
</evidence>
<dbReference type="EMBL" id="JAPUFD010000004">
    <property type="protein sequence ID" value="MDI1486976.1"/>
    <property type="molecule type" value="Genomic_DNA"/>
</dbReference>
<dbReference type="GO" id="GO:0006887">
    <property type="term" value="P:exocytosis"/>
    <property type="evidence" value="ECO:0007669"/>
    <property type="project" value="TreeGrafter"/>
</dbReference>
<dbReference type="SUPFAM" id="SSF144284">
    <property type="entry name" value="Sec2 N-terminal region"/>
    <property type="match status" value="1"/>
</dbReference>
<dbReference type="GO" id="GO:0005085">
    <property type="term" value="F:guanyl-nucleotide exchange factor activity"/>
    <property type="evidence" value="ECO:0007669"/>
    <property type="project" value="InterPro"/>
</dbReference>
<organism evidence="5 6">
    <name type="scientific">Ramalina farinacea</name>
    <dbReference type="NCBI Taxonomy" id="258253"/>
    <lineage>
        <taxon>Eukaryota</taxon>
        <taxon>Fungi</taxon>
        <taxon>Dikarya</taxon>
        <taxon>Ascomycota</taxon>
        <taxon>Pezizomycotina</taxon>
        <taxon>Lecanoromycetes</taxon>
        <taxon>OSLEUM clade</taxon>
        <taxon>Lecanoromycetidae</taxon>
        <taxon>Lecanorales</taxon>
        <taxon>Lecanorineae</taxon>
        <taxon>Ramalinaceae</taxon>
        <taxon>Ramalina</taxon>
    </lineage>
</organism>